<evidence type="ECO:0000313" key="6">
    <source>
        <dbReference type="Proteomes" id="UP000541444"/>
    </source>
</evidence>
<dbReference type="GO" id="GO:0005509">
    <property type="term" value="F:calcium ion binding"/>
    <property type="evidence" value="ECO:0007669"/>
    <property type="project" value="InterPro"/>
</dbReference>
<dbReference type="PROSITE" id="PS50222">
    <property type="entry name" value="EF_HAND_2"/>
    <property type="match status" value="2"/>
</dbReference>
<dbReference type="Gene3D" id="1.10.238.10">
    <property type="entry name" value="EF-hand"/>
    <property type="match status" value="1"/>
</dbReference>
<keyword evidence="2" id="KW-0677">Repeat</keyword>
<dbReference type="Proteomes" id="UP000541444">
    <property type="component" value="Unassembled WGS sequence"/>
</dbReference>
<dbReference type="InterPro" id="IPR018247">
    <property type="entry name" value="EF_Hand_1_Ca_BS"/>
</dbReference>
<organism evidence="5 6">
    <name type="scientific">Kingdonia uniflora</name>
    <dbReference type="NCBI Taxonomy" id="39325"/>
    <lineage>
        <taxon>Eukaryota</taxon>
        <taxon>Viridiplantae</taxon>
        <taxon>Streptophyta</taxon>
        <taxon>Embryophyta</taxon>
        <taxon>Tracheophyta</taxon>
        <taxon>Spermatophyta</taxon>
        <taxon>Magnoliopsida</taxon>
        <taxon>Ranunculales</taxon>
        <taxon>Circaeasteraceae</taxon>
        <taxon>Kingdonia</taxon>
    </lineage>
</organism>
<dbReference type="AlphaFoldDB" id="A0A7J7NZB5"/>
<dbReference type="PANTHER" id="PTHR10891">
    <property type="entry name" value="EF-HAND CALCIUM-BINDING DOMAIN CONTAINING PROTEIN"/>
    <property type="match status" value="1"/>
</dbReference>
<evidence type="ECO:0000256" key="2">
    <source>
        <dbReference type="ARBA" id="ARBA00022737"/>
    </source>
</evidence>
<gene>
    <name evidence="5" type="ORF">GIB67_007048</name>
</gene>
<proteinExistence type="predicted"/>
<dbReference type="InterPro" id="IPR011992">
    <property type="entry name" value="EF-hand-dom_pair"/>
</dbReference>
<evidence type="ECO:0000313" key="5">
    <source>
        <dbReference type="EMBL" id="KAF6172535.1"/>
    </source>
</evidence>
<feature type="domain" description="EF-hand" evidence="4">
    <location>
        <begin position="12"/>
        <end position="47"/>
    </location>
</feature>
<name>A0A7J7NZB5_9MAGN</name>
<protein>
    <recommendedName>
        <fullName evidence="4">EF-hand domain-containing protein</fullName>
    </recommendedName>
</protein>
<dbReference type="SUPFAM" id="SSF47473">
    <property type="entry name" value="EF-hand"/>
    <property type="match status" value="1"/>
</dbReference>
<evidence type="ECO:0000256" key="1">
    <source>
        <dbReference type="ARBA" id="ARBA00022723"/>
    </source>
</evidence>
<dbReference type="SMART" id="SM00054">
    <property type="entry name" value="EFh"/>
    <property type="match status" value="2"/>
</dbReference>
<dbReference type="InterPro" id="IPR039647">
    <property type="entry name" value="EF_hand_pair_protein_CML-like"/>
</dbReference>
<dbReference type="PROSITE" id="PS00018">
    <property type="entry name" value="EF_HAND_1"/>
    <property type="match status" value="2"/>
</dbReference>
<dbReference type="FunFam" id="1.10.238.10:FF:000003">
    <property type="entry name" value="Calmodulin A"/>
    <property type="match status" value="1"/>
</dbReference>
<dbReference type="EMBL" id="JACGCM010000427">
    <property type="protein sequence ID" value="KAF6172535.1"/>
    <property type="molecule type" value="Genomic_DNA"/>
</dbReference>
<keyword evidence="3" id="KW-0106">Calcium</keyword>
<dbReference type="OrthoDB" id="26525at2759"/>
<evidence type="ECO:0000256" key="3">
    <source>
        <dbReference type="ARBA" id="ARBA00022837"/>
    </source>
</evidence>
<sequence>MELNFKGIDAVTITEYLINVFLVYDLDNNGLISAEELQKIQRRLGEYCSLEECRNMICGVDINGDGVISFTEFQAMIS</sequence>
<keyword evidence="6" id="KW-1185">Reference proteome</keyword>
<feature type="domain" description="EF-hand" evidence="4">
    <location>
        <begin position="48"/>
        <end position="78"/>
    </location>
</feature>
<evidence type="ECO:0000259" key="4">
    <source>
        <dbReference type="PROSITE" id="PS50222"/>
    </source>
</evidence>
<dbReference type="CDD" id="cd00051">
    <property type="entry name" value="EFh"/>
    <property type="match status" value="1"/>
</dbReference>
<reference evidence="5 6" key="1">
    <citation type="journal article" date="2020" name="IScience">
        <title>Genome Sequencing of the Endangered Kingdonia uniflora (Circaeasteraceae, Ranunculales) Reveals Potential Mechanisms of Evolutionary Specialization.</title>
        <authorList>
            <person name="Sun Y."/>
            <person name="Deng T."/>
            <person name="Zhang A."/>
            <person name="Moore M.J."/>
            <person name="Landis J.B."/>
            <person name="Lin N."/>
            <person name="Zhang H."/>
            <person name="Zhang X."/>
            <person name="Huang J."/>
            <person name="Zhang X."/>
            <person name="Sun H."/>
            <person name="Wang H."/>
        </authorList>
    </citation>
    <scope>NUCLEOTIDE SEQUENCE [LARGE SCALE GENOMIC DNA]</scope>
    <source>
        <strain evidence="5">TB1705</strain>
        <tissue evidence="5">Leaf</tissue>
    </source>
</reference>
<dbReference type="Pfam" id="PF13499">
    <property type="entry name" value="EF-hand_7"/>
    <property type="match status" value="1"/>
</dbReference>
<keyword evidence="1" id="KW-0479">Metal-binding</keyword>
<comment type="caution">
    <text evidence="5">The sequence shown here is derived from an EMBL/GenBank/DDBJ whole genome shotgun (WGS) entry which is preliminary data.</text>
</comment>
<dbReference type="InterPro" id="IPR002048">
    <property type="entry name" value="EF_hand_dom"/>
</dbReference>
<accession>A0A7J7NZB5</accession>